<feature type="coiled-coil region" evidence="6">
    <location>
        <begin position="870"/>
        <end position="918"/>
    </location>
</feature>
<dbReference type="CDD" id="cd03278">
    <property type="entry name" value="ABC_SMC_barmotin"/>
    <property type="match status" value="2"/>
</dbReference>
<comment type="domain">
    <text evidence="6">Contains large globular domains required for ATP hydrolysis at each terminus and a third globular domain forming a flexible hinge near the middle of the molecule. These domains are separated by coiled-coil structures.</text>
</comment>
<organism evidence="8 9">
    <name type="scientific">Kurthia gibsonii</name>
    <dbReference type="NCBI Taxonomy" id="33946"/>
    <lineage>
        <taxon>Bacteria</taxon>
        <taxon>Bacillati</taxon>
        <taxon>Bacillota</taxon>
        <taxon>Bacilli</taxon>
        <taxon>Bacillales</taxon>
        <taxon>Caryophanaceae</taxon>
        <taxon>Kurthia</taxon>
    </lineage>
</organism>
<dbReference type="SUPFAM" id="SSF75553">
    <property type="entry name" value="Smc hinge domain"/>
    <property type="match status" value="1"/>
</dbReference>
<keyword evidence="1 6" id="KW-0963">Cytoplasm</keyword>
<evidence type="ECO:0000256" key="5">
    <source>
        <dbReference type="ARBA" id="ARBA00023125"/>
    </source>
</evidence>
<feature type="coiled-coil region" evidence="6">
    <location>
        <begin position="772"/>
        <end position="820"/>
    </location>
</feature>
<dbReference type="SMART" id="SM00968">
    <property type="entry name" value="SMC_hinge"/>
    <property type="match status" value="1"/>
</dbReference>
<dbReference type="InterPro" id="IPR011890">
    <property type="entry name" value="SMC_prok"/>
</dbReference>
<dbReference type="InterPro" id="IPR027417">
    <property type="entry name" value="P-loop_NTPase"/>
</dbReference>
<dbReference type="Pfam" id="PF06470">
    <property type="entry name" value="SMC_hinge"/>
    <property type="match status" value="1"/>
</dbReference>
<reference evidence="8 9" key="1">
    <citation type="submission" date="2024-04" db="EMBL/GenBank/DDBJ databases">
        <authorList>
            <person name="Wu Y.S."/>
            <person name="Zhang L."/>
        </authorList>
    </citation>
    <scope>NUCLEOTIDE SEQUENCE [LARGE SCALE GENOMIC DNA]</scope>
    <source>
        <strain evidence="8 9">KG-01</strain>
    </source>
</reference>
<dbReference type="Proteomes" id="UP001398420">
    <property type="component" value="Unassembled WGS sequence"/>
</dbReference>
<comment type="subunit">
    <text evidence="6">Homodimer.</text>
</comment>
<dbReference type="InterPro" id="IPR024704">
    <property type="entry name" value="SMC"/>
</dbReference>
<dbReference type="Gene3D" id="1.10.287.1490">
    <property type="match status" value="1"/>
</dbReference>
<feature type="domain" description="SMC hinge" evidence="7">
    <location>
        <begin position="520"/>
        <end position="639"/>
    </location>
</feature>
<feature type="coiled-coil region" evidence="6">
    <location>
        <begin position="311"/>
        <end position="412"/>
    </location>
</feature>
<comment type="function">
    <text evidence="6">Required for chromosome condensation and partitioning.</text>
</comment>
<evidence type="ECO:0000256" key="3">
    <source>
        <dbReference type="ARBA" id="ARBA00022840"/>
    </source>
</evidence>
<dbReference type="NCBIfam" id="TIGR02168">
    <property type="entry name" value="SMC_prok_B"/>
    <property type="match status" value="1"/>
</dbReference>
<dbReference type="Gene3D" id="3.30.70.1620">
    <property type="match status" value="1"/>
</dbReference>
<dbReference type="SUPFAM" id="SSF57997">
    <property type="entry name" value="Tropomyosin"/>
    <property type="match status" value="1"/>
</dbReference>
<comment type="similarity">
    <text evidence="6">Belongs to the SMC family.</text>
</comment>
<feature type="coiled-coil region" evidence="6">
    <location>
        <begin position="681"/>
        <end position="715"/>
    </location>
</feature>
<feature type="coiled-coil region" evidence="6">
    <location>
        <begin position="441"/>
        <end position="475"/>
    </location>
</feature>
<dbReference type="InterPro" id="IPR003395">
    <property type="entry name" value="RecF/RecN/SMC_N"/>
</dbReference>
<proteinExistence type="inferred from homology"/>
<dbReference type="EMBL" id="JBCEWA010000001">
    <property type="protein sequence ID" value="MEL5987022.1"/>
    <property type="molecule type" value="Genomic_DNA"/>
</dbReference>
<evidence type="ECO:0000256" key="2">
    <source>
        <dbReference type="ARBA" id="ARBA00022741"/>
    </source>
</evidence>
<evidence type="ECO:0000313" key="9">
    <source>
        <dbReference type="Proteomes" id="UP001398420"/>
    </source>
</evidence>
<dbReference type="SUPFAM" id="SSF52540">
    <property type="entry name" value="P-loop containing nucleoside triphosphate hydrolases"/>
    <property type="match status" value="1"/>
</dbReference>
<dbReference type="RefSeq" id="WP_342302586.1">
    <property type="nucleotide sequence ID" value="NZ_JBCEWA010000001.1"/>
</dbReference>
<gene>
    <name evidence="6 8" type="primary">smc</name>
    <name evidence="8" type="ORF">AAF454_01135</name>
</gene>
<evidence type="ECO:0000256" key="1">
    <source>
        <dbReference type="ARBA" id="ARBA00022490"/>
    </source>
</evidence>
<protein>
    <recommendedName>
        <fullName evidence="6">Chromosome partition protein Smc</fullName>
    </recommendedName>
</protein>
<dbReference type="Gene3D" id="3.40.50.300">
    <property type="entry name" value="P-loop containing nucleotide triphosphate hydrolases"/>
    <property type="match status" value="2"/>
</dbReference>
<keyword evidence="9" id="KW-1185">Reference proteome</keyword>
<dbReference type="Pfam" id="PF02463">
    <property type="entry name" value="SMC_N"/>
    <property type="match status" value="1"/>
</dbReference>
<evidence type="ECO:0000256" key="6">
    <source>
        <dbReference type="HAMAP-Rule" id="MF_01894"/>
    </source>
</evidence>
<comment type="caution">
    <text evidence="8">The sequence shown here is derived from an EMBL/GenBank/DDBJ whole genome shotgun (WGS) entry which is preliminary data.</text>
</comment>
<keyword evidence="4 6" id="KW-0175">Coiled coil</keyword>
<dbReference type="HAMAP" id="MF_01894">
    <property type="entry name" value="Smc_prok"/>
    <property type="match status" value="1"/>
</dbReference>
<sequence length="1186" mass="134851">MYLKRLEVIGFKSFAERIGIDFVPGVTAVVGPNGSGKSNVTDAIRWVLGEQSAKSLRGAKMEDIIFAGSESRKALNFAEVTLILDNEDERLPISYNEVSVTRRVYRSGESEYLLNKQTCRLKDITDLFLDSGLGKEAFSIISQGRVDEILNSKPDDRRAIFEEAAGVLKYKKRRKKAEHKLFETDDNLNRVLDILHELDERIEPLQLQASTAKDYLEMKDTLRQFDIGVLIHDIEQIDHTVEKLLQDQHQWNTSQQEKLVEIQKLEQHIASMKDELLQVGQKLDADQKTVVEVSENYARLQGEQNLFAEKQKNASAQLSKLKESLKHAQSKRDQWQKSLIEKEHALKEAQNHVHKLRKHVKQLETDLNRSTDELDAEIEDQKSTYIERLNEQAATNNELKSIEQQIQQQRQSDEKITSKSSELTAELQQAQATLAEVEPKLDAIRLEIAEHLKDYEATQAELQKANTQLAEKQKMLYEGYNHVQQLRSRRDTLAELEADFAGFYQGVKAVLKAREQNQLQGVQGAVAELIHAKGAYTQAIETALGAAMQHIVTATDEDAKRAIRYLKQVRAGRATFLPMNIMKSRKLSKAALQPILDHPSFIQTADELVQVDERYRSIAENLLGHILVVKDLDGATQIAKFLQYRYRVVTLDGDVVNAGGSMSGGGANKQQNTVFSRKAELETLQANLVEMEATIQQAEKVVAEWQQKAQSAATLLDVQRDHGEQLRVQENELEATYQATVTQEKMLQQSLSIYGSEQQDTTSRHAMLVTKQEALVQQLDQTAKEIQHLEQEIERLNELKVQMKTARDTLLNELANQREDHAQAMGKFESIQTSTEETRNYFNEAAEEVSKIRREIEFVTKGDATTGLSEEQFEQEIAKQLKRKQQLETAIEQSVEKRANLQQRVDEETTTLKEMQRIHQQFVNEQNQVKIQLGKLEVKRANAVEQLQQNYDLTFEEAQLEPALEVDLEVAKRKVNMLSQSIKELGDVNISAIEEYEAVAERHEFLTSQRNDLLEAKDTLYEAIREMDEEMTTRFGTTFKQIRIHFQEVFKELFGGGKADLILLEPDQLLTSGIEIVAQPPGKKLQNLGLLSGGERALTAIALLFAILRTRPVPFCILDEVEAALDEANVSRYSQYLKKFSEDTQFIVITHKKVTMEGADVLYGITMQEQGVSKLVSVKLEQETVS</sequence>
<accession>A0ABU9LJH4</accession>
<dbReference type="PANTHER" id="PTHR43977">
    <property type="entry name" value="STRUCTURAL MAINTENANCE OF CHROMOSOMES PROTEIN 3"/>
    <property type="match status" value="1"/>
</dbReference>
<dbReference type="PIRSF" id="PIRSF005719">
    <property type="entry name" value="SMC"/>
    <property type="match status" value="1"/>
</dbReference>
<keyword evidence="3 6" id="KW-0067">ATP-binding</keyword>
<feature type="binding site" evidence="6">
    <location>
        <begin position="32"/>
        <end position="39"/>
    </location>
    <ligand>
        <name>ATP</name>
        <dbReference type="ChEBI" id="CHEBI:30616"/>
    </ligand>
</feature>
<comment type="subcellular location">
    <subcellularLocation>
        <location evidence="6">Cytoplasm</location>
    </subcellularLocation>
</comment>
<feature type="coiled-coil region" evidence="6">
    <location>
        <begin position="255"/>
        <end position="282"/>
    </location>
</feature>
<evidence type="ECO:0000256" key="4">
    <source>
        <dbReference type="ARBA" id="ARBA00023054"/>
    </source>
</evidence>
<dbReference type="InterPro" id="IPR036277">
    <property type="entry name" value="SMC_hinge_sf"/>
</dbReference>
<evidence type="ECO:0000259" key="7">
    <source>
        <dbReference type="SMART" id="SM00968"/>
    </source>
</evidence>
<evidence type="ECO:0000313" key="8">
    <source>
        <dbReference type="EMBL" id="MEL5987022.1"/>
    </source>
</evidence>
<dbReference type="Gene3D" id="1.20.1060.20">
    <property type="match status" value="1"/>
</dbReference>
<dbReference type="InterPro" id="IPR010935">
    <property type="entry name" value="SMC_hinge"/>
</dbReference>
<name>A0ABU9LJH4_9BACL</name>
<keyword evidence="5 6" id="KW-0238">DNA-binding</keyword>
<keyword evidence="2 6" id="KW-0547">Nucleotide-binding</keyword>